<dbReference type="AlphaFoldDB" id="A0A2I0IL63"/>
<organism evidence="2 3">
    <name type="scientific">Punica granatum</name>
    <name type="common">Pomegranate</name>
    <dbReference type="NCBI Taxonomy" id="22663"/>
    <lineage>
        <taxon>Eukaryota</taxon>
        <taxon>Viridiplantae</taxon>
        <taxon>Streptophyta</taxon>
        <taxon>Embryophyta</taxon>
        <taxon>Tracheophyta</taxon>
        <taxon>Spermatophyta</taxon>
        <taxon>Magnoliopsida</taxon>
        <taxon>eudicotyledons</taxon>
        <taxon>Gunneridae</taxon>
        <taxon>Pentapetalae</taxon>
        <taxon>rosids</taxon>
        <taxon>malvids</taxon>
        <taxon>Myrtales</taxon>
        <taxon>Lythraceae</taxon>
        <taxon>Punica</taxon>
    </lineage>
</organism>
<evidence type="ECO:0000313" key="2">
    <source>
        <dbReference type="EMBL" id="PKI44731.1"/>
    </source>
</evidence>
<dbReference type="Proteomes" id="UP000233551">
    <property type="component" value="Unassembled WGS sequence"/>
</dbReference>
<reference evidence="2 3" key="1">
    <citation type="submission" date="2017-11" db="EMBL/GenBank/DDBJ databases">
        <title>De-novo sequencing of pomegranate (Punica granatum L.) genome.</title>
        <authorList>
            <person name="Akparov Z."/>
            <person name="Amiraslanov A."/>
            <person name="Hajiyeva S."/>
            <person name="Abbasov M."/>
            <person name="Kaur K."/>
            <person name="Hamwieh A."/>
            <person name="Solovyev V."/>
            <person name="Salamov A."/>
            <person name="Braich B."/>
            <person name="Kosarev P."/>
            <person name="Mahmoud A."/>
            <person name="Hajiyev E."/>
            <person name="Babayeva S."/>
            <person name="Izzatullayeva V."/>
            <person name="Mammadov A."/>
            <person name="Mammadov A."/>
            <person name="Sharifova S."/>
            <person name="Ojaghi J."/>
            <person name="Eynullazada K."/>
            <person name="Bayramov B."/>
            <person name="Abdulazimova A."/>
            <person name="Shahmuradov I."/>
        </authorList>
    </citation>
    <scope>NUCLEOTIDE SEQUENCE [LARGE SCALE GENOMIC DNA]</scope>
    <source>
        <strain evidence="3">cv. AG2017</strain>
        <tissue evidence="2">Leaf</tissue>
    </source>
</reference>
<sequence length="58" mass="6141">MKPGANEHIGCPREAVASQPSAAKDHLTRRRLEGGGPADGPPPGNGYVNDTLPFRQTF</sequence>
<evidence type="ECO:0000256" key="1">
    <source>
        <dbReference type="SAM" id="MobiDB-lite"/>
    </source>
</evidence>
<dbReference type="EMBL" id="PGOL01002838">
    <property type="protein sequence ID" value="PKI44731.1"/>
    <property type="molecule type" value="Genomic_DNA"/>
</dbReference>
<name>A0A2I0IL63_PUNGR</name>
<keyword evidence="3" id="KW-1185">Reference proteome</keyword>
<accession>A0A2I0IL63</accession>
<comment type="caution">
    <text evidence="2">The sequence shown here is derived from an EMBL/GenBank/DDBJ whole genome shotgun (WGS) entry which is preliminary data.</text>
</comment>
<gene>
    <name evidence="2" type="ORF">CRG98_034908</name>
</gene>
<evidence type="ECO:0000313" key="3">
    <source>
        <dbReference type="Proteomes" id="UP000233551"/>
    </source>
</evidence>
<proteinExistence type="predicted"/>
<feature type="region of interest" description="Disordered" evidence="1">
    <location>
        <begin position="1"/>
        <end position="58"/>
    </location>
</feature>
<protein>
    <submittedName>
        <fullName evidence="2">Uncharacterized protein</fullName>
    </submittedName>
</protein>
<feature type="compositionally biased region" description="Basic and acidic residues" evidence="1">
    <location>
        <begin position="23"/>
        <end position="33"/>
    </location>
</feature>